<proteinExistence type="predicted"/>
<dbReference type="STRING" id="690879.TSACC_22502"/>
<evidence type="ECO:0000256" key="2">
    <source>
        <dbReference type="SAM" id="MobiDB-lite"/>
    </source>
</evidence>
<accession>A0A146G8P5</accession>
<dbReference type="EMBL" id="BDCO01000002">
    <property type="protein sequence ID" value="GAT34079.1"/>
    <property type="molecule type" value="Genomic_DNA"/>
</dbReference>
<evidence type="ECO:0000256" key="1">
    <source>
        <dbReference type="ARBA" id="ARBA00022729"/>
    </source>
</evidence>
<dbReference type="OrthoDB" id="179400at2"/>
<sequence>MPTPIADIDPQEEIPSFPETYGAKPRALDYLGYAPCPIRQEMQRQLHQHFRRHEAEFGPVEWFSPNGCGGDDPYDLVWQDGTEESLPGLISDGGNSDFFKPEAHRRWIESGILSPIPTDGLEIRPELAEAGIVDPCGGITIYGAFPSVLLVDHDKLKGRPAPRSWQDLLDPIYQGDVTIAGHHGRAPDVLLFNYWKNHGDEGVKALARNVAEFSPPARMAKIAGLGSPQGTAVFVLNGFFAKAVRGPAAEVIWPAEGAWFNPLMLLAKRSRRPASDLALRYLLGSEWAAYIESVGIPFAYRQPGQQPLPGRLSWMGWDFIRSHDLDALREELLAIFNSAR</sequence>
<protein>
    <submittedName>
        <fullName evidence="3">ABC-type Fe3+ transport system, substrate-binding protein</fullName>
    </submittedName>
</protein>
<evidence type="ECO:0000313" key="3">
    <source>
        <dbReference type="EMBL" id="GAT34079.1"/>
    </source>
</evidence>
<reference evidence="4" key="1">
    <citation type="journal article" date="2017" name="Genome Announc.">
        <title>Draft Genome Sequence of Terrimicrobium sacchariphilum NM-5T, a Facultative Anaerobic Soil Bacterium of the Class Spartobacteria.</title>
        <authorList>
            <person name="Qiu Y.L."/>
            <person name="Tourlousse D.M."/>
            <person name="Matsuura N."/>
            <person name="Ohashi A."/>
            <person name="Sekiguchi Y."/>
        </authorList>
    </citation>
    <scope>NUCLEOTIDE SEQUENCE [LARGE SCALE GENOMIC DNA]</scope>
    <source>
        <strain evidence="4">NM-5</strain>
    </source>
</reference>
<dbReference type="RefSeq" id="WP_075079745.1">
    <property type="nucleotide sequence ID" value="NZ_BDCO01000002.1"/>
</dbReference>
<dbReference type="Pfam" id="PF13343">
    <property type="entry name" value="SBP_bac_6"/>
    <property type="match status" value="1"/>
</dbReference>
<organism evidence="3 4">
    <name type="scientific">Terrimicrobium sacchariphilum</name>
    <dbReference type="NCBI Taxonomy" id="690879"/>
    <lineage>
        <taxon>Bacteria</taxon>
        <taxon>Pseudomonadati</taxon>
        <taxon>Verrucomicrobiota</taxon>
        <taxon>Terrimicrobiia</taxon>
        <taxon>Terrimicrobiales</taxon>
        <taxon>Terrimicrobiaceae</taxon>
        <taxon>Terrimicrobium</taxon>
    </lineage>
</organism>
<comment type="caution">
    <text evidence="3">The sequence shown here is derived from an EMBL/GenBank/DDBJ whole genome shotgun (WGS) entry which is preliminary data.</text>
</comment>
<dbReference type="InParanoid" id="A0A146G8P5"/>
<dbReference type="Gene3D" id="3.40.190.10">
    <property type="entry name" value="Periplasmic binding protein-like II"/>
    <property type="match status" value="2"/>
</dbReference>
<keyword evidence="4" id="KW-1185">Reference proteome</keyword>
<dbReference type="PANTHER" id="PTHR30006">
    <property type="entry name" value="THIAMINE-BINDING PERIPLASMIC PROTEIN-RELATED"/>
    <property type="match status" value="1"/>
</dbReference>
<dbReference type="AlphaFoldDB" id="A0A146G8P5"/>
<keyword evidence="1" id="KW-0732">Signal</keyword>
<dbReference type="Proteomes" id="UP000076023">
    <property type="component" value="Unassembled WGS sequence"/>
</dbReference>
<name>A0A146G8P5_TERSA</name>
<dbReference type="SUPFAM" id="SSF53850">
    <property type="entry name" value="Periplasmic binding protein-like II"/>
    <property type="match status" value="1"/>
</dbReference>
<gene>
    <name evidence="3" type="ORF">TSACC_22502</name>
</gene>
<evidence type="ECO:0000313" key="4">
    <source>
        <dbReference type="Proteomes" id="UP000076023"/>
    </source>
</evidence>
<feature type="region of interest" description="Disordered" evidence="2">
    <location>
        <begin position="1"/>
        <end position="20"/>
    </location>
</feature>
<dbReference type="PANTHER" id="PTHR30006:SF2">
    <property type="entry name" value="ABC TRANSPORTER SUBSTRATE-BINDING PROTEIN"/>
    <property type="match status" value="1"/>
</dbReference>